<evidence type="ECO:0000256" key="1">
    <source>
        <dbReference type="ARBA" id="ARBA00004651"/>
    </source>
</evidence>
<keyword evidence="6 7" id="KW-0472">Membrane</keyword>
<reference evidence="9 10" key="1">
    <citation type="submission" date="2020-10" db="EMBL/GenBank/DDBJ databases">
        <title>Haloactinobacterium sp. RN3S43, a bacterium isolated from saline soil.</title>
        <authorList>
            <person name="Sun J.-Q."/>
        </authorList>
    </citation>
    <scope>NUCLEOTIDE SEQUENCE [LARGE SCALE GENOMIC DNA]</scope>
    <source>
        <strain evidence="9 10">RN3S43</strain>
    </source>
</reference>
<dbReference type="AlphaFoldDB" id="A0A7M1T1W5"/>
<feature type="transmembrane region" description="Helical" evidence="7">
    <location>
        <begin position="294"/>
        <end position="318"/>
    </location>
</feature>
<sequence>MAGRRGRGLVTATVAPAESPPRKVGGARPARIVVGVIGAVVVAWAAANVFLALAYYPEWFFDNRLLMAVIGMIAGVGGAALLFYFVNVFIEGLPQRFSEGVIPYVFVFPSFFLLGLVLVYPTVQTVNYSFANNDSTAYVGFDNYVAIFGSGEFWLSLTNNALWLIVVPAVTVVVGLVVALFADRLSAQGEKVAKSFIFLPMAISFVAASTIWAIQIYSPNPDVGLLNSIVTGLGGDAQNWIRVDTLRLNSFLMMVILIWMQAGFAMILLSGGIKGVPEETLEAARMDGANEAQVFFRVIVPQIKGTMITVFITVTILVLKVFDIIYVLTNGQASTNVIANLFFQELFTFQRAGRASAIVVVLLILVTPILIYQVRHYRKEAAR</sequence>
<feature type="transmembrane region" description="Helical" evidence="7">
    <location>
        <begin position="65"/>
        <end position="89"/>
    </location>
</feature>
<keyword evidence="10" id="KW-1185">Reference proteome</keyword>
<feature type="transmembrane region" description="Helical" evidence="7">
    <location>
        <begin position="195"/>
        <end position="217"/>
    </location>
</feature>
<feature type="transmembrane region" description="Helical" evidence="7">
    <location>
        <begin position="32"/>
        <end position="53"/>
    </location>
</feature>
<dbReference type="GO" id="GO:0055085">
    <property type="term" value="P:transmembrane transport"/>
    <property type="evidence" value="ECO:0007669"/>
    <property type="project" value="InterPro"/>
</dbReference>
<dbReference type="SUPFAM" id="SSF161098">
    <property type="entry name" value="MetI-like"/>
    <property type="match status" value="1"/>
</dbReference>
<feature type="transmembrane region" description="Helical" evidence="7">
    <location>
        <begin position="355"/>
        <end position="374"/>
    </location>
</feature>
<proteinExistence type="inferred from homology"/>
<evidence type="ECO:0000256" key="3">
    <source>
        <dbReference type="ARBA" id="ARBA00022475"/>
    </source>
</evidence>
<evidence type="ECO:0000259" key="8">
    <source>
        <dbReference type="PROSITE" id="PS50928"/>
    </source>
</evidence>
<organism evidence="9 10">
    <name type="scientific">Ruania alkalisoli</name>
    <dbReference type="NCBI Taxonomy" id="2779775"/>
    <lineage>
        <taxon>Bacteria</taxon>
        <taxon>Bacillati</taxon>
        <taxon>Actinomycetota</taxon>
        <taxon>Actinomycetes</taxon>
        <taxon>Micrococcales</taxon>
        <taxon>Ruaniaceae</taxon>
        <taxon>Ruania</taxon>
    </lineage>
</organism>
<evidence type="ECO:0000256" key="2">
    <source>
        <dbReference type="ARBA" id="ARBA00022448"/>
    </source>
</evidence>
<feature type="transmembrane region" description="Helical" evidence="7">
    <location>
        <begin position="161"/>
        <end position="183"/>
    </location>
</feature>
<evidence type="ECO:0000313" key="10">
    <source>
        <dbReference type="Proteomes" id="UP000593758"/>
    </source>
</evidence>
<dbReference type="Pfam" id="PF00528">
    <property type="entry name" value="BPD_transp_1"/>
    <property type="match status" value="1"/>
</dbReference>
<keyword evidence="4 7" id="KW-0812">Transmembrane</keyword>
<dbReference type="Gene3D" id="1.10.3720.10">
    <property type="entry name" value="MetI-like"/>
    <property type="match status" value="1"/>
</dbReference>
<dbReference type="KEGG" id="halt:IM660_18970"/>
<evidence type="ECO:0000256" key="5">
    <source>
        <dbReference type="ARBA" id="ARBA00022989"/>
    </source>
</evidence>
<dbReference type="CDD" id="cd06261">
    <property type="entry name" value="TM_PBP2"/>
    <property type="match status" value="1"/>
</dbReference>
<gene>
    <name evidence="9" type="ORF">IM660_18970</name>
</gene>
<keyword evidence="3" id="KW-1003">Cell membrane</keyword>
<dbReference type="GO" id="GO:0005886">
    <property type="term" value="C:plasma membrane"/>
    <property type="evidence" value="ECO:0007669"/>
    <property type="project" value="UniProtKB-SubCell"/>
</dbReference>
<dbReference type="PANTHER" id="PTHR30193">
    <property type="entry name" value="ABC TRANSPORTER PERMEASE PROTEIN"/>
    <property type="match status" value="1"/>
</dbReference>
<feature type="transmembrane region" description="Helical" evidence="7">
    <location>
        <begin position="101"/>
        <end position="120"/>
    </location>
</feature>
<evidence type="ECO:0000313" key="9">
    <source>
        <dbReference type="EMBL" id="QOR72893.1"/>
    </source>
</evidence>
<evidence type="ECO:0000256" key="7">
    <source>
        <dbReference type="RuleBase" id="RU363032"/>
    </source>
</evidence>
<comment type="similarity">
    <text evidence="7">Belongs to the binding-protein-dependent transport system permease family.</text>
</comment>
<dbReference type="PROSITE" id="PS50928">
    <property type="entry name" value="ABC_TM1"/>
    <property type="match status" value="1"/>
</dbReference>
<evidence type="ECO:0000256" key="4">
    <source>
        <dbReference type="ARBA" id="ARBA00022692"/>
    </source>
</evidence>
<comment type="subcellular location">
    <subcellularLocation>
        <location evidence="1 7">Cell membrane</location>
        <topology evidence="1 7">Multi-pass membrane protein</topology>
    </subcellularLocation>
</comment>
<accession>A0A7M1T1W5</accession>
<dbReference type="EMBL" id="CP063169">
    <property type="protein sequence ID" value="QOR72893.1"/>
    <property type="molecule type" value="Genomic_DNA"/>
</dbReference>
<dbReference type="PANTHER" id="PTHR30193:SF18">
    <property type="entry name" value="OSMOPROTECTIVE COMPOUNDS UPTAKE PERMEASE PROTEIN GGTC"/>
    <property type="match status" value="1"/>
</dbReference>
<protein>
    <submittedName>
        <fullName evidence="9">Sugar ABC transporter permease</fullName>
    </submittedName>
</protein>
<keyword evidence="2 7" id="KW-0813">Transport</keyword>
<keyword evidence="5 7" id="KW-1133">Transmembrane helix</keyword>
<evidence type="ECO:0000256" key="6">
    <source>
        <dbReference type="ARBA" id="ARBA00023136"/>
    </source>
</evidence>
<name>A0A7M1T1W5_9MICO</name>
<dbReference type="InterPro" id="IPR051393">
    <property type="entry name" value="ABC_transporter_permease"/>
</dbReference>
<feature type="domain" description="ABC transmembrane type-1" evidence="8">
    <location>
        <begin position="157"/>
        <end position="371"/>
    </location>
</feature>
<feature type="transmembrane region" description="Helical" evidence="7">
    <location>
        <begin position="251"/>
        <end position="273"/>
    </location>
</feature>
<dbReference type="SUPFAM" id="SSF160964">
    <property type="entry name" value="MalF N-terminal region-like"/>
    <property type="match status" value="1"/>
</dbReference>
<dbReference type="InterPro" id="IPR000515">
    <property type="entry name" value="MetI-like"/>
</dbReference>
<dbReference type="Proteomes" id="UP000593758">
    <property type="component" value="Chromosome"/>
</dbReference>
<dbReference type="InterPro" id="IPR035906">
    <property type="entry name" value="MetI-like_sf"/>
</dbReference>